<reference evidence="1 2" key="1">
    <citation type="journal article" date="2020" name="Phytopathology">
        <title>Genome Sequence Resources of Colletotrichum truncatum, C. plurivorum, C. musicola, and C. sojae: Four Species Pathogenic to Soybean (Glycine max).</title>
        <authorList>
            <person name="Rogerio F."/>
            <person name="Boufleur T.R."/>
            <person name="Ciampi-Guillardi M."/>
            <person name="Sukno S.A."/>
            <person name="Thon M.R."/>
            <person name="Massola Junior N.S."/>
            <person name="Baroncelli R."/>
        </authorList>
    </citation>
    <scope>NUCLEOTIDE SEQUENCE [LARGE SCALE GENOMIC DNA]</scope>
    <source>
        <strain evidence="1 2">CMES1059</strain>
    </source>
</reference>
<organism evidence="1 2">
    <name type="scientific">Colletotrichum truncatum</name>
    <name type="common">Anthracnose fungus</name>
    <name type="synonym">Colletotrichum capsici</name>
    <dbReference type="NCBI Taxonomy" id="5467"/>
    <lineage>
        <taxon>Eukaryota</taxon>
        <taxon>Fungi</taxon>
        <taxon>Dikarya</taxon>
        <taxon>Ascomycota</taxon>
        <taxon>Pezizomycotina</taxon>
        <taxon>Sordariomycetes</taxon>
        <taxon>Hypocreomycetidae</taxon>
        <taxon>Glomerellales</taxon>
        <taxon>Glomerellaceae</taxon>
        <taxon>Colletotrichum</taxon>
        <taxon>Colletotrichum truncatum species complex</taxon>
    </lineage>
</organism>
<evidence type="ECO:0000313" key="2">
    <source>
        <dbReference type="Proteomes" id="UP000805649"/>
    </source>
</evidence>
<comment type="caution">
    <text evidence="1">The sequence shown here is derived from an EMBL/GenBank/DDBJ whole genome shotgun (WGS) entry which is preliminary data.</text>
</comment>
<name>A0ACC3ZKN8_COLTU</name>
<proteinExistence type="predicted"/>
<dbReference type="Proteomes" id="UP000805649">
    <property type="component" value="Unassembled WGS sequence"/>
</dbReference>
<protein>
    <submittedName>
        <fullName evidence="1">Uncharacterized protein</fullName>
    </submittedName>
</protein>
<dbReference type="EMBL" id="VUJX02000001">
    <property type="protein sequence ID" value="KAL0944689.1"/>
    <property type="molecule type" value="Genomic_DNA"/>
</dbReference>
<sequence>MQTETAAIGNSAWSPIERRRAHILRELRGIQVLYVGMGNLFLLIIFTATMSGYMTRPIAPEDWTPVTRLTVDEWNADIRHSILRLPISWIIPIFTNLYHFYFSFRTSHRYSRTLAAFIAIAVDVLACLARFPIWGPRAAANIEGTKKNDLLLYILFITTIVFVIVDVLWKLGLIAVLRMLPTSWRIPSRYEPTTLDRSLKFPDISYELARLSSLSQSKNPAKKASGFQKGRVKQTERVRRRRRQLPVLEITQEGPQLHPRIRHWYHAPDSYDTFTIAYTAFAVLVIVCEIVFRVCYPCSQPRYR</sequence>
<evidence type="ECO:0000313" key="1">
    <source>
        <dbReference type="EMBL" id="KAL0944689.1"/>
    </source>
</evidence>
<accession>A0ACC3ZKN8</accession>
<gene>
    <name evidence="1" type="ORF">CTRU02_202576</name>
</gene>
<keyword evidence="2" id="KW-1185">Reference proteome</keyword>